<dbReference type="InterPro" id="IPR004629">
    <property type="entry name" value="WecG_TagA_CpsF"/>
</dbReference>
<keyword evidence="1" id="KW-0328">Glycosyltransferase</keyword>
<dbReference type="PANTHER" id="PTHR34136:SF1">
    <property type="entry name" value="UDP-N-ACETYL-D-MANNOSAMINURONIC ACID TRANSFERASE"/>
    <property type="match status" value="1"/>
</dbReference>
<dbReference type="Proteomes" id="UP000639859">
    <property type="component" value="Unassembled WGS sequence"/>
</dbReference>
<evidence type="ECO:0000313" key="4">
    <source>
        <dbReference type="Proteomes" id="UP000639859"/>
    </source>
</evidence>
<protein>
    <submittedName>
        <fullName evidence="3">WecB/TagA/CpsF family glycosyltransferase</fullName>
    </submittedName>
</protein>
<dbReference type="RefSeq" id="WP_198574770.1">
    <property type="nucleotide sequence ID" value="NZ_JADWOX010000002.1"/>
</dbReference>
<gene>
    <name evidence="3" type="ORF">I4Q42_03990</name>
</gene>
<dbReference type="CDD" id="cd06533">
    <property type="entry name" value="Glyco_transf_WecG_TagA"/>
    <property type="match status" value="1"/>
</dbReference>
<organism evidence="3 4">
    <name type="scientific">Caulobacter hibisci</name>
    <dbReference type="NCBI Taxonomy" id="2035993"/>
    <lineage>
        <taxon>Bacteria</taxon>
        <taxon>Pseudomonadati</taxon>
        <taxon>Pseudomonadota</taxon>
        <taxon>Alphaproteobacteria</taxon>
        <taxon>Caulobacterales</taxon>
        <taxon>Caulobacteraceae</taxon>
        <taxon>Caulobacter</taxon>
    </lineage>
</organism>
<comment type="caution">
    <text evidence="3">The sequence shown here is derived from an EMBL/GenBank/DDBJ whole genome shotgun (WGS) entry which is preliminary data.</text>
</comment>
<proteinExistence type="predicted"/>
<keyword evidence="2" id="KW-0808">Transferase</keyword>
<dbReference type="NCBIfam" id="TIGR00696">
    <property type="entry name" value="wecG_tagA_cpsF"/>
    <property type="match status" value="1"/>
</dbReference>
<evidence type="ECO:0000256" key="2">
    <source>
        <dbReference type="ARBA" id="ARBA00022679"/>
    </source>
</evidence>
<dbReference type="Pfam" id="PF03808">
    <property type="entry name" value="Glyco_tran_WecG"/>
    <property type="match status" value="1"/>
</dbReference>
<evidence type="ECO:0000313" key="3">
    <source>
        <dbReference type="EMBL" id="MBI1682824.1"/>
    </source>
</evidence>
<sequence length="269" mass="29365">MLRSLPASSSPFAEVLFAGLRFTPMSVKQAVSALALRPAALPFATFVTPNAEHAWLRKSDPVFRAHTDACWISTNDSRVVGRAARLAGLELDFAPGAYVVRALFDEVIKPDTPICILGGAPDLIDRLKARYGLTAVAHHNPPMGFIRKPEAVAETIEFVAANPTAFVFVCMGPPQSELFCQHLMEDGRATGIGLCVGSSLSVLTGDSNPAPDWMERSGLVWLYRLVKEPGRLWRRYLVRGFYALFLACRDILALRLGLARKAGRADTNV</sequence>
<reference evidence="3 4" key="1">
    <citation type="submission" date="2020-11" db="EMBL/GenBank/DDBJ databases">
        <title>genome sequence of strain KACC 18849.</title>
        <authorList>
            <person name="Gao J."/>
            <person name="Zhang X."/>
        </authorList>
    </citation>
    <scope>NUCLEOTIDE SEQUENCE [LARGE SCALE GENOMIC DNA]</scope>
    <source>
        <strain evidence="3 4">KACC 18849</strain>
    </source>
</reference>
<name>A0ABS0STI6_9CAUL</name>
<dbReference type="EMBL" id="JADWOX010000002">
    <property type="protein sequence ID" value="MBI1682824.1"/>
    <property type="molecule type" value="Genomic_DNA"/>
</dbReference>
<evidence type="ECO:0000256" key="1">
    <source>
        <dbReference type="ARBA" id="ARBA00022676"/>
    </source>
</evidence>
<accession>A0ABS0STI6</accession>
<dbReference type="PANTHER" id="PTHR34136">
    <property type="match status" value="1"/>
</dbReference>
<keyword evidence="4" id="KW-1185">Reference proteome</keyword>